<feature type="region of interest" description="Disordered" evidence="1">
    <location>
        <begin position="67"/>
        <end position="92"/>
    </location>
</feature>
<reference evidence="2 3" key="1">
    <citation type="submission" date="2014-04" db="EMBL/GenBank/DDBJ databases">
        <authorList>
            <consortium name="DOE Joint Genome Institute"/>
            <person name="Kuo A."/>
            <person name="Kohler A."/>
            <person name="Nagy L.G."/>
            <person name="Floudas D."/>
            <person name="Copeland A."/>
            <person name="Barry K.W."/>
            <person name="Cichocki N."/>
            <person name="Veneault-Fourrey C."/>
            <person name="LaButti K."/>
            <person name="Lindquist E.A."/>
            <person name="Lipzen A."/>
            <person name="Lundell T."/>
            <person name="Morin E."/>
            <person name="Murat C."/>
            <person name="Sun H."/>
            <person name="Tunlid A."/>
            <person name="Henrissat B."/>
            <person name="Grigoriev I.V."/>
            <person name="Hibbett D.S."/>
            <person name="Martin F."/>
            <person name="Nordberg H.P."/>
            <person name="Cantor M.N."/>
            <person name="Hua S.X."/>
        </authorList>
    </citation>
    <scope>NUCLEOTIDE SEQUENCE [LARGE SCALE GENOMIC DNA]</scope>
    <source>
        <strain evidence="2 3">LaAM-08-1</strain>
    </source>
</reference>
<dbReference type="Proteomes" id="UP000054477">
    <property type="component" value="Unassembled WGS sequence"/>
</dbReference>
<proteinExistence type="predicted"/>
<dbReference type="EMBL" id="KN838719">
    <property type="protein sequence ID" value="KIJ96501.1"/>
    <property type="molecule type" value="Genomic_DNA"/>
</dbReference>
<protein>
    <submittedName>
        <fullName evidence="2">Uncharacterized protein</fullName>
    </submittedName>
</protein>
<dbReference type="HOGENOM" id="CLU_2413576_0_0_1"/>
<name>A0A0C9XFU6_9AGAR</name>
<accession>A0A0C9XFU6</accession>
<organism evidence="2 3">
    <name type="scientific">Laccaria amethystina LaAM-08-1</name>
    <dbReference type="NCBI Taxonomy" id="1095629"/>
    <lineage>
        <taxon>Eukaryota</taxon>
        <taxon>Fungi</taxon>
        <taxon>Dikarya</taxon>
        <taxon>Basidiomycota</taxon>
        <taxon>Agaricomycotina</taxon>
        <taxon>Agaricomycetes</taxon>
        <taxon>Agaricomycetidae</taxon>
        <taxon>Agaricales</taxon>
        <taxon>Agaricineae</taxon>
        <taxon>Hydnangiaceae</taxon>
        <taxon>Laccaria</taxon>
    </lineage>
</organism>
<keyword evidence="3" id="KW-1185">Reference proteome</keyword>
<evidence type="ECO:0000313" key="2">
    <source>
        <dbReference type="EMBL" id="KIJ96501.1"/>
    </source>
</evidence>
<evidence type="ECO:0000313" key="3">
    <source>
        <dbReference type="Proteomes" id="UP000054477"/>
    </source>
</evidence>
<evidence type="ECO:0000256" key="1">
    <source>
        <dbReference type="SAM" id="MobiDB-lite"/>
    </source>
</evidence>
<dbReference type="AlphaFoldDB" id="A0A0C9XFU6"/>
<reference evidence="3" key="2">
    <citation type="submission" date="2015-01" db="EMBL/GenBank/DDBJ databases">
        <title>Evolutionary Origins and Diversification of the Mycorrhizal Mutualists.</title>
        <authorList>
            <consortium name="DOE Joint Genome Institute"/>
            <consortium name="Mycorrhizal Genomics Consortium"/>
            <person name="Kohler A."/>
            <person name="Kuo A."/>
            <person name="Nagy L.G."/>
            <person name="Floudas D."/>
            <person name="Copeland A."/>
            <person name="Barry K.W."/>
            <person name="Cichocki N."/>
            <person name="Veneault-Fourrey C."/>
            <person name="LaButti K."/>
            <person name="Lindquist E.A."/>
            <person name="Lipzen A."/>
            <person name="Lundell T."/>
            <person name="Morin E."/>
            <person name="Murat C."/>
            <person name="Riley R."/>
            <person name="Ohm R."/>
            <person name="Sun H."/>
            <person name="Tunlid A."/>
            <person name="Henrissat B."/>
            <person name="Grigoriev I.V."/>
            <person name="Hibbett D.S."/>
            <person name="Martin F."/>
        </authorList>
    </citation>
    <scope>NUCLEOTIDE SEQUENCE [LARGE SCALE GENOMIC DNA]</scope>
    <source>
        <strain evidence="3">LaAM-08-1</strain>
    </source>
</reference>
<gene>
    <name evidence="2" type="ORF">K443DRAFT_682293</name>
</gene>
<sequence>MKNVVRNIFQLGSVRLSIDYCPRLEHCCTNAHTISSFFQKQPKLFKLRGAMQVRLIGGKSRIDLQDPSVKRVSRSRGDGMLMSESVVGDVMP</sequence>